<reference evidence="1 2" key="1">
    <citation type="submission" date="2016-10" db="EMBL/GenBank/DDBJ databases">
        <authorList>
            <person name="de Groot N.N."/>
        </authorList>
    </citation>
    <scope>NUCLEOTIDE SEQUENCE [LARGE SCALE GENOMIC DNA]</scope>
    <source>
        <strain evidence="1 2">DSM 43019</strain>
    </source>
</reference>
<evidence type="ECO:0000313" key="2">
    <source>
        <dbReference type="Proteomes" id="UP000199645"/>
    </source>
</evidence>
<gene>
    <name evidence="1" type="ORF">SAMN05421541_12210</name>
</gene>
<dbReference type="AlphaFoldDB" id="A0A1I2LGR0"/>
<organism evidence="1 2">
    <name type="scientific">Actinoplanes philippinensis</name>
    <dbReference type="NCBI Taxonomy" id="35752"/>
    <lineage>
        <taxon>Bacteria</taxon>
        <taxon>Bacillati</taxon>
        <taxon>Actinomycetota</taxon>
        <taxon>Actinomycetes</taxon>
        <taxon>Micromonosporales</taxon>
        <taxon>Micromonosporaceae</taxon>
        <taxon>Actinoplanes</taxon>
    </lineage>
</organism>
<accession>A0A1I2LGR0</accession>
<proteinExistence type="predicted"/>
<dbReference type="Proteomes" id="UP000199645">
    <property type="component" value="Unassembled WGS sequence"/>
</dbReference>
<name>A0A1I2LGR0_9ACTN</name>
<protein>
    <submittedName>
        <fullName evidence="1">Uncharacterized protein</fullName>
    </submittedName>
</protein>
<dbReference type="EMBL" id="FONV01000022">
    <property type="protein sequence ID" value="SFF78602.1"/>
    <property type="molecule type" value="Genomic_DNA"/>
</dbReference>
<sequence length="108" mass="11939">MLPHPRSKVDDPRAVTGLHILCNVGVPSDGRRTISDALPRAGEVLHVGAPASVQFAGARALTFRVIRVDPRVTYDGWLWIDGYVLGPTGEATERRVIFVKRDGLRRLR</sequence>
<keyword evidence="2" id="KW-1185">Reference proteome</keyword>
<evidence type="ECO:0000313" key="1">
    <source>
        <dbReference type="EMBL" id="SFF78602.1"/>
    </source>
</evidence>